<proteinExistence type="predicted"/>
<dbReference type="InterPro" id="IPR058548">
    <property type="entry name" value="MlaB-like_STAS"/>
</dbReference>
<dbReference type="SUPFAM" id="SSF52091">
    <property type="entry name" value="SpoIIaa-like"/>
    <property type="match status" value="1"/>
</dbReference>
<accession>A0ABP8W1U6</accession>
<reference evidence="4" key="1">
    <citation type="journal article" date="2019" name="Int. J. Syst. Evol. Microbiol.">
        <title>The Global Catalogue of Microorganisms (GCM) 10K type strain sequencing project: providing services to taxonomists for standard genome sequencing and annotation.</title>
        <authorList>
            <consortium name="The Broad Institute Genomics Platform"/>
            <consortium name="The Broad Institute Genome Sequencing Center for Infectious Disease"/>
            <person name="Wu L."/>
            <person name="Ma J."/>
        </authorList>
    </citation>
    <scope>NUCLEOTIDE SEQUENCE [LARGE SCALE GENOMIC DNA]</scope>
    <source>
        <strain evidence="4">JCM 18055</strain>
    </source>
</reference>
<dbReference type="InterPro" id="IPR002645">
    <property type="entry name" value="STAS_dom"/>
</dbReference>
<dbReference type="InterPro" id="IPR036513">
    <property type="entry name" value="STAS_dom_sf"/>
</dbReference>
<comment type="caution">
    <text evidence="3">The sequence shown here is derived from an EMBL/GenBank/DDBJ whole genome shotgun (WGS) entry which is preliminary data.</text>
</comment>
<evidence type="ECO:0000313" key="4">
    <source>
        <dbReference type="Proteomes" id="UP001500325"/>
    </source>
</evidence>
<dbReference type="EMBL" id="BAABIC010000002">
    <property type="protein sequence ID" value="GAA4676998.1"/>
    <property type="molecule type" value="Genomic_DNA"/>
</dbReference>
<dbReference type="Pfam" id="PF13466">
    <property type="entry name" value="STAS_2"/>
    <property type="match status" value="1"/>
</dbReference>
<gene>
    <name evidence="3" type="ORF">GCM10023215_06850</name>
</gene>
<dbReference type="Pfam" id="PF14417">
    <property type="entry name" value="MEDS"/>
    <property type="match status" value="1"/>
</dbReference>
<name>A0ABP8W1U6_9PSEU</name>
<protein>
    <recommendedName>
        <fullName evidence="2">STAS domain-containing protein</fullName>
    </recommendedName>
</protein>
<dbReference type="RefSeq" id="WP_345378256.1">
    <property type="nucleotide sequence ID" value="NZ_BAABIC010000002.1"/>
</dbReference>
<dbReference type="PROSITE" id="PS50801">
    <property type="entry name" value="STAS"/>
    <property type="match status" value="1"/>
</dbReference>
<feature type="region of interest" description="Disordered" evidence="1">
    <location>
        <begin position="24"/>
        <end position="43"/>
    </location>
</feature>
<evidence type="ECO:0000256" key="1">
    <source>
        <dbReference type="SAM" id="MobiDB-lite"/>
    </source>
</evidence>
<dbReference type="InterPro" id="IPR025847">
    <property type="entry name" value="MEDS_domain"/>
</dbReference>
<organism evidence="3 4">
    <name type="scientific">Pseudonocardia yuanmonensis</name>
    <dbReference type="NCBI Taxonomy" id="1095914"/>
    <lineage>
        <taxon>Bacteria</taxon>
        <taxon>Bacillati</taxon>
        <taxon>Actinomycetota</taxon>
        <taxon>Actinomycetes</taxon>
        <taxon>Pseudonocardiales</taxon>
        <taxon>Pseudonocardiaceae</taxon>
        <taxon>Pseudonocardia</taxon>
    </lineage>
</organism>
<evidence type="ECO:0000313" key="3">
    <source>
        <dbReference type="EMBL" id="GAA4676998.1"/>
    </source>
</evidence>
<dbReference type="CDD" id="cd07043">
    <property type="entry name" value="STAS_anti-anti-sigma_factors"/>
    <property type="match status" value="1"/>
</dbReference>
<feature type="domain" description="STAS" evidence="2">
    <location>
        <begin position="217"/>
        <end position="303"/>
    </location>
</feature>
<evidence type="ECO:0000259" key="2">
    <source>
        <dbReference type="PROSITE" id="PS50801"/>
    </source>
</evidence>
<dbReference type="Proteomes" id="UP001500325">
    <property type="component" value="Unassembled WGS sequence"/>
</dbReference>
<sequence>MILYRCGQDRWETLCGGDPVVGERGALSAGEEPGPGASTRRTEGAHTALIDRTSGVGNDRVGAWMAEAMSRRQQVFYKHAEAGPAARRRLAVLLGSDVLDSERVVLIDAARCHADTGGEPAALRAWHRALIEQACRAGHRGAAIVCDGAALHTITPDPAAMLTHERDLTELAATNPLTVLCRYDISVETAPVLHRLIGLHTALEDITFAARRDPGALTVSGEIDISNAARLGAVLRAAIEEGIRIVDLGELRLLGAAGAHVLLEALPLLRAGQTLTLHRPHDLVRQILDITGLGRHENVVVSE</sequence>
<dbReference type="Gene3D" id="3.30.750.24">
    <property type="entry name" value="STAS domain"/>
    <property type="match status" value="1"/>
</dbReference>
<keyword evidence="4" id="KW-1185">Reference proteome</keyword>